<reference evidence="3 4" key="1">
    <citation type="journal article" date="2018" name="Nat. Ecol. Evol.">
        <title>Genomic signatures of mitonuclear coevolution across populations of Tigriopus californicus.</title>
        <authorList>
            <person name="Barreto F.S."/>
            <person name="Watson E.T."/>
            <person name="Lima T.G."/>
            <person name="Willett C.S."/>
            <person name="Edmands S."/>
            <person name="Li W."/>
            <person name="Burton R.S."/>
        </authorList>
    </citation>
    <scope>NUCLEOTIDE SEQUENCE [LARGE SCALE GENOMIC DNA]</scope>
    <source>
        <strain evidence="3 4">San Diego</strain>
    </source>
</reference>
<dbReference type="PROSITE" id="PS00636">
    <property type="entry name" value="DNAJ_1"/>
    <property type="match status" value="1"/>
</dbReference>
<evidence type="ECO:0000256" key="1">
    <source>
        <dbReference type="SAM" id="Coils"/>
    </source>
</evidence>
<dbReference type="PROSITE" id="PS50076">
    <property type="entry name" value="DNAJ_2"/>
    <property type="match status" value="1"/>
</dbReference>
<accession>A0A553NRZ1</accession>
<gene>
    <name evidence="3" type="ORF">TCAL_06941</name>
</gene>
<dbReference type="STRING" id="6832.A0A553NRZ1"/>
<dbReference type="SUPFAM" id="SSF46565">
    <property type="entry name" value="Chaperone J-domain"/>
    <property type="match status" value="1"/>
</dbReference>
<organism evidence="3 4">
    <name type="scientific">Tigriopus californicus</name>
    <name type="common">Marine copepod</name>
    <dbReference type="NCBI Taxonomy" id="6832"/>
    <lineage>
        <taxon>Eukaryota</taxon>
        <taxon>Metazoa</taxon>
        <taxon>Ecdysozoa</taxon>
        <taxon>Arthropoda</taxon>
        <taxon>Crustacea</taxon>
        <taxon>Multicrustacea</taxon>
        <taxon>Hexanauplia</taxon>
        <taxon>Copepoda</taxon>
        <taxon>Harpacticoida</taxon>
        <taxon>Harpacticidae</taxon>
        <taxon>Tigriopus</taxon>
    </lineage>
</organism>
<feature type="coiled-coil region" evidence="1">
    <location>
        <begin position="299"/>
        <end position="358"/>
    </location>
</feature>
<dbReference type="InterPro" id="IPR052812">
    <property type="entry name" value="Plant_DnaJ_domain"/>
</dbReference>
<keyword evidence="1" id="KW-0175">Coiled coil</keyword>
<dbReference type="EMBL" id="VCGU01000010">
    <property type="protein sequence ID" value="TRY68205.1"/>
    <property type="molecule type" value="Genomic_DNA"/>
</dbReference>
<protein>
    <recommendedName>
        <fullName evidence="2">J domain-containing protein</fullName>
    </recommendedName>
</protein>
<dbReference type="InterPro" id="IPR036869">
    <property type="entry name" value="J_dom_sf"/>
</dbReference>
<dbReference type="OMA" id="VAIICKS"/>
<evidence type="ECO:0000313" key="3">
    <source>
        <dbReference type="EMBL" id="TRY68205.1"/>
    </source>
</evidence>
<dbReference type="CDD" id="cd06257">
    <property type="entry name" value="DnaJ"/>
    <property type="match status" value="1"/>
</dbReference>
<proteinExistence type="predicted"/>
<comment type="caution">
    <text evidence="3">The sequence shown here is derived from an EMBL/GenBank/DDBJ whole genome shotgun (WGS) entry which is preliminary data.</text>
</comment>
<dbReference type="SMART" id="SM00271">
    <property type="entry name" value="DnaJ"/>
    <property type="match status" value="1"/>
</dbReference>
<dbReference type="OrthoDB" id="445556at2759"/>
<keyword evidence="4" id="KW-1185">Reference proteome</keyword>
<evidence type="ECO:0000259" key="2">
    <source>
        <dbReference type="PROSITE" id="PS50076"/>
    </source>
</evidence>
<feature type="domain" description="J" evidence="2">
    <location>
        <begin position="15"/>
        <end position="80"/>
    </location>
</feature>
<dbReference type="AlphaFoldDB" id="A0A553NRZ1"/>
<dbReference type="Gene3D" id="1.10.287.110">
    <property type="entry name" value="DnaJ domain"/>
    <property type="match status" value="1"/>
</dbReference>
<dbReference type="PANTHER" id="PTHR44272">
    <property type="entry name" value="DNAJ DOMAIN (PROKARYOTIC HEAT SHOCK PROTEIN)"/>
    <property type="match status" value="1"/>
</dbReference>
<sequence>MSEKGSPSKSKKGRDFYKILGLERTANQGQIKHAYRKLAMKHHPDKNPGNEEASEKFKEVSTAYAVLSDPNKKRQYDLHGEEGSVQDLGSVNVEDLGTVGRLFGALVSKAGIPVPTEITQKVLTSAQHIGQGKTEVPGFSVPKVVDLEWGQTITATVERQNAHFYRMDITERDLQHGVIVCCTSAGNDKFKVVFFDNDGHVTMVEESQKRKKHSDANLYVVPFGRYHLMESMPLSMMKHLDEEVPPVFMILDTYDLDVKSLLPGKHLFCVYGDNWFQSVKYTLRCMVAVTSNTECVTKIKSSEKKLSEKKKHLENFQGEFCELKKKYEEACKKLEQDINETVELMQEREKAYEEYIQESGAKYTTSSPAKQANTGGGGLLGGIGKFFG</sequence>
<name>A0A553NRZ1_TIGCA</name>
<dbReference type="InterPro" id="IPR018253">
    <property type="entry name" value="DnaJ_domain_CS"/>
</dbReference>
<dbReference type="PRINTS" id="PR00625">
    <property type="entry name" value="JDOMAIN"/>
</dbReference>
<dbReference type="Proteomes" id="UP000318571">
    <property type="component" value="Chromosome 1"/>
</dbReference>
<evidence type="ECO:0000313" key="4">
    <source>
        <dbReference type="Proteomes" id="UP000318571"/>
    </source>
</evidence>
<dbReference type="Pfam" id="PF00226">
    <property type="entry name" value="DnaJ"/>
    <property type="match status" value="1"/>
</dbReference>
<dbReference type="PANTHER" id="PTHR44272:SF3">
    <property type="entry name" value="J DOMAIN-CONTAINING PROTEIN"/>
    <property type="match status" value="1"/>
</dbReference>
<dbReference type="InterPro" id="IPR001623">
    <property type="entry name" value="DnaJ_domain"/>
</dbReference>